<dbReference type="FunFam" id="3.40.1390.30:FF:000001">
    <property type="entry name" value="GTP cyclohydrolase 1 type 2"/>
    <property type="match status" value="1"/>
</dbReference>
<dbReference type="EMBL" id="CP001802">
    <property type="protein sequence ID" value="ACY22302.1"/>
    <property type="molecule type" value="Genomic_DNA"/>
</dbReference>
<reference evidence="8" key="1">
    <citation type="submission" date="2009-10" db="EMBL/GenBank/DDBJ databases">
        <title>The complete chromosome of Gordonia bronchialis DSM 43247.</title>
        <authorList>
            <consortium name="US DOE Joint Genome Institute (JGI-PGF)"/>
            <person name="Lucas S."/>
            <person name="Copeland A."/>
            <person name="Lapidus A."/>
            <person name="Glavina del Rio T."/>
            <person name="Dalin E."/>
            <person name="Tice H."/>
            <person name="Bruce D."/>
            <person name="Goodwin L."/>
            <person name="Pitluck S."/>
            <person name="Kyrpides N."/>
            <person name="Mavromatis K."/>
            <person name="Ivanova N."/>
            <person name="Ovchinnikova G."/>
            <person name="Saunders E."/>
            <person name="Brettin T."/>
            <person name="Detter J.C."/>
            <person name="Han C."/>
            <person name="Larimer F."/>
            <person name="Land M."/>
            <person name="Hauser L."/>
            <person name="Markowitz V."/>
            <person name="Cheng J.-F."/>
            <person name="Hugenholtz P."/>
            <person name="Woyke T."/>
            <person name="Wu D."/>
            <person name="Jando M."/>
            <person name="Schneider S."/>
            <person name="Goeker M."/>
            <person name="Klenk H.-P."/>
            <person name="Eisen J.A."/>
        </authorList>
    </citation>
    <scope>NUCLEOTIDE SEQUENCE [LARGE SCALE GENOMIC DNA]</scope>
    <source>
        <strain evidence="8">ATCC 25592 / DSM 43247 / BCRC 13721 / JCM 3198 / KCTC 3076 / NBRC 16047 / NCTC 10667</strain>
    </source>
</reference>
<dbReference type="SUPFAM" id="SSF102705">
    <property type="entry name" value="NIF3 (NGG1p interacting factor 3)-like"/>
    <property type="match status" value="1"/>
</dbReference>
<dbReference type="PANTHER" id="PTHR13799:SF14">
    <property type="entry name" value="GTP CYCLOHYDROLASE 1 TYPE 2 HOMOLOG"/>
    <property type="match status" value="1"/>
</dbReference>
<organism evidence="7 8">
    <name type="scientific">Gordonia bronchialis (strain ATCC 25592 / DSM 43247 / BCRC 13721 / JCM 3198 / KCTC 3076 / NBRC 16047 / NCTC 10667)</name>
    <name type="common">Rhodococcus bronchialis</name>
    <dbReference type="NCBI Taxonomy" id="526226"/>
    <lineage>
        <taxon>Bacteria</taxon>
        <taxon>Bacillati</taxon>
        <taxon>Actinomycetota</taxon>
        <taxon>Actinomycetes</taxon>
        <taxon>Mycobacteriales</taxon>
        <taxon>Gordoniaceae</taxon>
        <taxon>Gordonia</taxon>
    </lineage>
</organism>
<dbReference type="STRING" id="526226.Gbro_3096"/>
<dbReference type="Gene3D" id="3.40.1390.30">
    <property type="entry name" value="NIF3 (NGG1p interacting factor 3)-like"/>
    <property type="match status" value="1"/>
</dbReference>
<feature type="binding site" evidence="6">
    <location>
        <position position="73"/>
    </location>
    <ligand>
        <name>a divalent metal cation</name>
        <dbReference type="ChEBI" id="CHEBI:60240"/>
        <label>1</label>
    </ligand>
</feature>
<dbReference type="InterPro" id="IPR036069">
    <property type="entry name" value="DUF34/NIF3_sf"/>
</dbReference>
<evidence type="ECO:0000256" key="6">
    <source>
        <dbReference type="PIRSR" id="PIRSR602678-1"/>
    </source>
</evidence>
<dbReference type="HOGENOM" id="CLU_037423_1_0_11"/>
<dbReference type="KEGG" id="gbr:Gbro_3096"/>
<keyword evidence="8" id="KW-1185">Reference proteome</keyword>
<dbReference type="Pfam" id="PF01784">
    <property type="entry name" value="DUF34_NIF3"/>
    <property type="match status" value="1"/>
</dbReference>
<feature type="binding site" evidence="6">
    <location>
        <position position="343"/>
    </location>
    <ligand>
        <name>a divalent metal cation</name>
        <dbReference type="ChEBI" id="CHEBI:60240"/>
        <label>1</label>
    </ligand>
</feature>
<gene>
    <name evidence="7" type="ordered locus">Gbro_3096</name>
</gene>
<dbReference type="PANTHER" id="PTHR13799">
    <property type="entry name" value="NGG1 INTERACTING FACTOR 3"/>
    <property type="match status" value="1"/>
</dbReference>
<sequence length="379" mass="40065">MTGDRAQGVSVADVVTVLDESYPRALAQSWDSVGLVCGDPDDDVRRVLVCVDVTDDVVDVAVRQGAGLVLAHHPLLLRGVDSVAADTPKGRIVHRLIRNRIALLTAHTNADSARPGVSDALADLLGVLDTTPIEPIPVVPMDKWVVMVSEGNAEQVSEAMFAAGAGAIGDYRDCAWSVVGTGQFEPQERATPAIGEIGMRTHVDEARVEMVAARGLRAAVLGALRSAHPYEEPAFDILELADVDSDVGLGRVGRLAEPVTLAEFTATVAARLNSPWGVRVAGDPDTTVTAVAVCGGAGDSLLEVVRRLGVDVYVTADLRHHPADEALRAGGPALIDAGHWATEFPWCTQAAEMLTDRLGVVADVYDRPTDPFVGHHRAQ</sequence>
<dbReference type="AlphaFoldDB" id="D0LB09"/>
<protein>
    <recommendedName>
        <fullName evidence="3 5">GTP cyclohydrolase 1 type 2 homolog</fullName>
    </recommendedName>
</protein>
<evidence type="ECO:0000256" key="1">
    <source>
        <dbReference type="ARBA" id="ARBA00006964"/>
    </source>
</evidence>
<evidence type="ECO:0000256" key="5">
    <source>
        <dbReference type="PIRNR" id="PIRNR037489"/>
    </source>
</evidence>
<dbReference type="RefSeq" id="WP_012834818.1">
    <property type="nucleotide sequence ID" value="NC_013441.1"/>
</dbReference>
<comment type="subunit">
    <text evidence="2">Homohexamer.</text>
</comment>
<dbReference type="GO" id="GO:0046872">
    <property type="term" value="F:metal ion binding"/>
    <property type="evidence" value="ECO:0007669"/>
    <property type="project" value="UniProtKB-UniRule"/>
</dbReference>
<dbReference type="PIRSF" id="PIRSF037489">
    <property type="entry name" value="UCP037489_NIF3_YqfO"/>
    <property type="match status" value="1"/>
</dbReference>
<proteinExistence type="inferred from homology"/>
<dbReference type="Proteomes" id="UP000001219">
    <property type="component" value="Chromosome"/>
</dbReference>
<dbReference type="Gene3D" id="3.30.70.120">
    <property type="match status" value="1"/>
</dbReference>
<dbReference type="GO" id="GO:0005737">
    <property type="term" value="C:cytoplasm"/>
    <property type="evidence" value="ECO:0007669"/>
    <property type="project" value="TreeGrafter"/>
</dbReference>
<accession>D0LB09</accession>
<evidence type="ECO:0000256" key="3">
    <source>
        <dbReference type="ARBA" id="ARBA00022112"/>
    </source>
</evidence>
<feature type="binding site" evidence="6">
    <location>
        <position position="72"/>
    </location>
    <ligand>
        <name>a divalent metal cation</name>
        <dbReference type="ChEBI" id="CHEBI:60240"/>
        <label>1</label>
    </ligand>
</feature>
<keyword evidence="4 5" id="KW-0479">Metal-binding</keyword>
<dbReference type="InterPro" id="IPR017221">
    <property type="entry name" value="DUF34/NIF3_bac"/>
</dbReference>
<dbReference type="InterPro" id="IPR002678">
    <property type="entry name" value="DUF34/NIF3"/>
</dbReference>
<reference evidence="7 8" key="2">
    <citation type="journal article" date="2010" name="Stand. Genomic Sci.">
        <title>Complete genome sequence of Gordonia bronchialis type strain (3410).</title>
        <authorList>
            <person name="Ivanova N."/>
            <person name="Sikorski J."/>
            <person name="Jando M."/>
            <person name="Lapidus A."/>
            <person name="Nolan M."/>
            <person name="Lucas S."/>
            <person name="Del Rio T.G."/>
            <person name="Tice H."/>
            <person name="Copeland A."/>
            <person name="Cheng J.F."/>
            <person name="Chen F."/>
            <person name="Bruce D."/>
            <person name="Goodwin L."/>
            <person name="Pitluck S."/>
            <person name="Mavromatis K."/>
            <person name="Ovchinnikova G."/>
            <person name="Pati A."/>
            <person name="Chen A."/>
            <person name="Palaniappan K."/>
            <person name="Land M."/>
            <person name="Hauser L."/>
            <person name="Chang Y.J."/>
            <person name="Jeffries C.D."/>
            <person name="Chain P."/>
            <person name="Saunders E."/>
            <person name="Han C."/>
            <person name="Detter J.C."/>
            <person name="Brettin T."/>
            <person name="Rohde M."/>
            <person name="Goker M."/>
            <person name="Bristow J."/>
            <person name="Eisen J.A."/>
            <person name="Markowitz V."/>
            <person name="Hugenholtz P."/>
            <person name="Klenk H.P."/>
            <person name="Kyrpides N.C."/>
        </authorList>
    </citation>
    <scope>NUCLEOTIDE SEQUENCE [LARGE SCALE GENOMIC DNA]</scope>
    <source>
        <strain evidence="8">ATCC 25592 / DSM 43247 / BCRC 13721 / JCM 3198 / KCTC 3076 / NBRC 16047 / NCTC 10667</strain>
    </source>
</reference>
<feature type="binding site" evidence="6">
    <location>
        <position position="111"/>
    </location>
    <ligand>
        <name>a divalent metal cation</name>
        <dbReference type="ChEBI" id="CHEBI:60240"/>
        <label>1</label>
    </ligand>
</feature>
<evidence type="ECO:0000313" key="7">
    <source>
        <dbReference type="EMBL" id="ACY22302.1"/>
    </source>
</evidence>
<dbReference type="OrthoDB" id="9795763at2"/>
<feature type="binding site" evidence="6">
    <location>
        <position position="339"/>
    </location>
    <ligand>
        <name>a divalent metal cation</name>
        <dbReference type="ChEBI" id="CHEBI:60240"/>
        <label>1</label>
    </ligand>
</feature>
<comment type="similarity">
    <text evidence="1 5">Belongs to the GTP cyclohydrolase I type 2/NIF3 family.</text>
</comment>
<dbReference type="NCBIfam" id="TIGR00486">
    <property type="entry name" value="YbgI_SA1388"/>
    <property type="match status" value="1"/>
</dbReference>
<evidence type="ECO:0000256" key="4">
    <source>
        <dbReference type="ARBA" id="ARBA00022723"/>
    </source>
</evidence>
<dbReference type="InterPro" id="IPR015867">
    <property type="entry name" value="N-reg_PII/ATP_PRibTrfase_C"/>
</dbReference>
<evidence type="ECO:0000256" key="2">
    <source>
        <dbReference type="ARBA" id="ARBA00011643"/>
    </source>
</evidence>
<name>D0LB09_GORB4</name>
<dbReference type="eggNOG" id="COG0327">
    <property type="taxonomic scope" value="Bacteria"/>
</dbReference>
<evidence type="ECO:0000313" key="8">
    <source>
        <dbReference type="Proteomes" id="UP000001219"/>
    </source>
</evidence>